<feature type="compositionally biased region" description="Basic and acidic residues" evidence="1">
    <location>
        <begin position="58"/>
        <end position="80"/>
    </location>
</feature>
<dbReference type="Proteomes" id="UP000824998">
    <property type="component" value="Unassembled WGS sequence"/>
</dbReference>
<evidence type="ECO:0000313" key="2">
    <source>
        <dbReference type="EMBL" id="KAG9229552.1"/>
    </source>
</evidence>
<feature type="region of interest" description="Disordered" evidence="1">
    <location>
        <begin position="181"/>
        <end position="219"/>
    </location>
</feature>
<evidence type="ECO:0000256" key="1">
    <source>
        <dbReference type="SAM" id="MobiDB-lite"/>
    </source>
</evidence>
<dbReference type="AlphaFoldDB" id="A0A9P7Y9W1"/>
<sequence>MHDRGGFAFALDSSDLESPSPSPRLGHGDIRSTSHRLLAFTVGLARGDAQLPTSKAPKSQERHTTERVRKDIQRRKVDTVKSEQTAQTWAGNTSIPRSTAGLSEIHGKKELAYSEDHVPTFVRVRRITASCDSQAVNPTVQPRSEDFQHTFRHCNFDTSPSARDPSWWVSPHRLARRWDEQELGVEKEAGSRHQGERGRFVRGRSSRDNVGASETINGT</sequence>
<gene>
    <name evidence="2" type="ORF">BJ875DRAFT_445857</name>
</gene>
<accession>A0A9P7Y9W1</accession>
<dbReference type="EMBL" id="MU251755">
    <property type="protein sequence ID" value="KAG9229552.1"/>
    <property type="molecule type" value="Genomic_DNA"/>
</dbReference>
<reference evidence="2" key="1">
    <citation type="journal article" date="2021" name="IMA Fungus">
        <title>Genomic characterization of three marine fungi, including Emericellopsis atlantica sp. nov. with signatures of a generalist lifestyle and marine biomass degradation.</title>
        <authorList>
            <person name="Hagestad O.C."/>
            <person name="Hou L."/>
            <person name="Andersen J.H."/>
            <person name="Hansen E.H."/>
            <person name="Altermark B."/>
            <person name="Li C."/>
            <person name="Kuhnert E."/>
            <person name="Cox R.J."/>
            <person name="Crous P.W."/>
            <person name="Spatafora J.W."/>
            <person name="Lail K."/>
            <person name="Amirebrahimi M."/>
            <person name="Lipzen A."/>
            <person name="Pangilinan J."/>
            <person name="Andreopoulos W."/>
            <person name="Hayes R.D."/>
            <person name="Ng V."/>
            <person name="Grigoriev I.V."/>
            <person name="Jackson S.A."/>
            <person name="Sutton T.D.S."/>
            <person name="Dobson A.D.W."/>
            <person name="Rama T."/>
        </authorList>
    </citation>
    <scope>NUCLEOTIDE SEQUENCE</scope>
    <source>
        <strain evidence="2">TRa018bII</strain>
    </source>
</reference>
<organism evidence="2 3">
    <name type="scientific">Amylocarpus encephaloides</name>
    <dbReference type="NCBI Taxonomy" id="45428"/>
    <lineage>
        <taxon>Eukaryota</taxon>
        <taxon>Fungi</taxon>
        <taxon>Dikarya</taxon>
        <taxon>Ascomycota</taxon>
        <taxon>Pezizomycotina</taxon>
        <taxon>Leotiomycetes</taxon>
        <taxon>Helotiales</taxon>
        <taxon>Helotiales incertae sedis</taxon>
        <taxon>Amylocarpus</taxon>
    </lineage>
</organism>
<comment type="caution">
    <text evidence="2">The sequence shown here is derived from an EMBL/GenBank/DDBJ whole genome shotgun (WGS) entry which is preliminary data.</text>
</comment>
<protein>
    <submittedName>
        <fullName evidence="2">Uncharacterized protein</fullName>
    </submittedName>
</protein>
<name>A0A9P7Y9W1_9HELO</name>
<feature type="region of interest" description="Disordered" evidence="1">
    <location>
        <begin position="48"/>
        <end position="80"/>
    </location>
</feature>
<keyword evidence="3" id="KW-1185">Reference proteome</keyword>
<feature type="region of interest" description="Disordered" evidence="1">
    <location>
        <begin position="1"/>
        <end position="31"/>
    </location>
</feature>
<feature type="compositionally biased region" description="Basic and acidic residues" evidence="1">
    <location>
        <begin position="181"/>
        <end position="199"/>
    </location>
</feature>
<proteinExistence type="predicted"/>
<evidence type="ECO:0000313" key="3">
    <source>
        <dbReference type="Proteomes" id="UP000824998"/>
    </source>
</evidence>